<comment type="caution">
    <text evidence="3">The sequence shown here is derived from an EMBL/GenBank/DDBJ whole genome shotgun (WGS) entry which is preliminary data.</text>
</comment>
<feature type="signal peptide" evidence="2">
    <location>
        <begin position="1"/>
        <end position="22"/>
    </location>
</feature>
<proteinExistence type="predicted"/>
<feature type="compositionally biased region" description="Pro residues" evidence="1">
    <location>
        <begin position="24"/>
        <end position="40"/>
    </location>
</feature>
<dbReference type="AlphaFoldDB" id="A0A0A6UNC6"/>
<organism evidence="3 4">
    <name type="scientific">Actinoplanes utahensis</name>
    <dbReference type="NCBI Taxonomy" id="1869"/>
    <lineage>
        <taxon>Bacteria</taxon>
        <taxon>Bacillati</taxon>
        <taxon>Actinomycetota</taxon>
        <taxon>Actinomycetes</taxon>
        <taxon>Micromonosporales</taxon>
        <taxon>Micromonosporaceae</taxon>
        <taxon>Actinoplanes</taxon>
    </lineage>
</organism>
<dbReference type="EMBL" id="JRTT01000014">
    <property type="protein sequence ID" value="KHD76921.1"/>
    <property type="molecule type" value="Genomic_DNA"/>
</dbReference>
<evidence type="ECO:0000256" key="1">
    <source>
        <dbReference type="SAM" id="MobiDB-lite"/>
    </source>
</evidence>
<protein>
    <submittedName>
        <fullName evidence="3">Uncharacterized protein</fullName>
    </submittedName>
</protein>
<dbReference type="PROSITE" id="PS51257">
    <property type="entry name" value="PROKAR_LIPOPROTEIN"/>
    <property type="match status" value="1"/>
</dbReference>
<keyword evidence="4" id="KW-1185">Reference proteome</keyword>
<sequence>MCVRRVIASAVIAVVASGCGTAPETPPSASPPPAASPSPRPAAMASSAVPVMTTPVTARTVPSPAVRFSDGWEITVYYTAVERFHDGEPVPVTGCPSLVCTSGGRDLGEFPADFVNAVREEGTGLTVSGRYLNWSYDVGFWLDSAPRASDGGVLVPFVSAAADTDVLPAGTAFTIADCGRPEDVTPAVCARLRAAAWRISDEFTPGLGGARHIDAYIGPETGPGFTDSEWFTTLAGARLLLG</sequence>
<dbReference type="Proteomes" id="UP000054537">
    <property type="component" value="Unassembled WGS sequence"/>
</dbReference>
<dbReference type="RefSeq" id="WP_043524871.1">
    <property type="nucleotide sequence ID" value="NZ_BAABKU010000012.1"/>
</dbReference>
<evidence type="ECO:0000313" key="4">
    <source>
        <dbReference type="Proteomes" id="UP000054537"/>
    </source>
</evidence>
<feature type="chain" id="PRO_5039627024" evidence="2">
    <location>
        <begin position="23"/>
        <end position="242"/>
    </location>
</feature>
<reference evidence="3 4" key="1">
    <citation type="submission" date="2014-10" db="EMBL/GenBank/DDBJ databases">
        <title>Draft genome sequence of Actinoplanes utahensis NRRL 12052.</title>
        <authorList>
            <person name="Velasco-Bucheli B."/>
            <person name="del Cerro C."/>
            <person name="Hormigo D."/>
            <person name="Garcia J.L."/>
            <person name="Acebal C."/>
            <person name="Arroyo M."/>
            <person name="de la Mata I."/>
        </authorList>
    </citation>
    <scope>NUCLEOTIDE SEQUENCE [LARGE SCALE GENOMIC DNA]</scope>
    <source>
        <strain evidence="3 4">NRRL 12052</strain>
    </source>
</reference>
<dbReference type="eggNOG" id="ENOG5032KA1">
    <property type="taxonomic scope" value="Bacteria"/>
</dbReference>
<accession>A0A0A6UNC6</accession>
<feature type="region of interest" description="Disordered" evidence="1">
    <location>
        <begin position="21"/>
        <end position="47"/>
    </location>
</feature>
<evidence type="ECO:0000256" key="2">
    <source>
        <dbReference type="SAM" id="SignalP"/>
    </source>
</evidence>
<name>A0A0A6UNC6_ACTUT</name>
<gene>
    <name evidence="3" type="ORF">MB27_14010</name>
</gene>
<keyword evidence="2" id="KW-0732">Signal</keyword>
<dbReference type="OrthoDB" id="3293218at2"/>
<evidence type="ECO:0000313" key="3">
    <source>
        <dbReference type="EMBL" id="KHD76921.1"/>
    </source>
</evidence>